<dbReference type="GO" id="GO:0005829">
    <property type="term" value="C:cytosol"/>
    <property type="evidence" value="ECO:0007669"/>
    <property type="project" value="TreeGrafter"/>
</dbReference>
<dbReference type="AlphaFoldDB" id="A0A6C2UN13"/>
<reference evidence="3 4" key="1">
    <citation type="submission" date="2019-04" db="EMBL/GenBank/DDBJ databases">
        <authorList>
            <person name="Van Vliet M D."/>
        </authorList>
    </citation>
    <scope>NUCLEOTIDE SEQUENCE [LARGE SCALE GENOMIC DNA]</scope>
    <source>
        <strain evidence="3 4">F21</strain>
    </source>
</reference>
<dbReference type="EMBL" id="CAAHFH010000002">
    <property type="protein sequence ID" value="VGO21665.1"/>
    <property type="molecule type" value="Genomic_DNA"/>
</dbReference>
<evidence type="ECO:0000313" key="3">
    <source>
        <dbReference type="EMBL" id="VGO21665.1"/>
    </source>
</evidence>
<evidence type="ECO:0000256" key="2">
    <source>
        <dbReference type="ARBA" id="ARBA00022679"/>
    </source>
</evidence>
<sequence>MDDLSIEENRKAQKYPLHIQALRVAWAFGLLFFRMVPRPFNAVRRALLRCFGAKVGGHVNIANTATIFFPWNLEIGDWSSIGDRAQIYNLGKIIIGGQATVSQGTHLCAGTHDFSDPATPLQKPPIRVCSQSWICADAFIGPGVTVGEGAVVGARAVVMKDVGPWAVVAGNPARFIKMREIKGRE</sequence>
<keyword evidence="2 3" id="KW-0808">Transferase</keyword>
<dbReference type="Gene3D" id="2.160.10.10">
    <property type="entry name" value="Hexapeptide repeat proteins"/>
    <property type="match status" value="1"/>
</dbReference>
<accession>A0A6C2UN13</accession>
<gene>
    <name evidence="3" type="ORF">SCARR_03739</name>
</gene>
<dbReference type="InterPro" id="IPR011004">
    <property type="entry name" value="Trimer_LpxA-like_sf"/>
</dbReference>
<evidence type="ECO:0000313" key="4">
    <source>
        <dbReference type="Proteomes" id="UP000346198"/>
    </source>
</evidence>
<keyword evidence="4" id="KW-1185">Reference proteome</keyword>
<dbReference type="PANTHER" id="PTHR23416">
    <property type="entry name" value="SIALIC ACID SYNTHASE-RELATED"/>
    <property type="match status" value="1"/>
</dbReference>
<name>A0A6C2UN13_9BACT</name>
<dbReference type="InterPro" id="IPR051159">
    <property type="entry name" value="Hexapeptide_acetyltransf"/>
</dbReference>
<dbReference type="Proteomes" id="UP000346198">
    <property type="component" value="Unassembled WGS sequence"/>
</dbReference>
<dbReference type="RefSeq" id="WP_136063105.1">
    <property type="nucleotide sequence ID" value="NZ_CAAHFH010000002.1"/>
</dbReference>
<comment type="similarity">
    <text evidence="1">Belongs to the transferase hexapeptide repeat family.</text>
</comment>
<protein>
    <submittedName>
        <fullName evidence="3">Acetyltransferase</fullName>
    </submittedName>
</protein>
<dbReference type="PANTHER" id="PTHR23416:SF23">
    <property type="entry name" value="ACETYLTRANSFERASE C18B11.09C-RELATED"/>
    <property type="match status" value="1"/>
</dbReference>
<dbReference type="CDD" id="cd05825">
    <property type="entry name" value="LbH_wcaF_like"/>
    <property type="match status" value="1"/>
</dbReference>
<dbReference type="SUPFAM" id="SSF51161">
    <property type="entry name" value="Trimeric LpxA-like enzymes"/>
    <property type="match status" value="1"/>
</dbReference>
<evidence type="ECO:0000256" key="1">
    <source>
        <dbReference type="ARBA" id="ARBA00007274"/>
    </source>
</evidence>
<organism evidence="3 4">
    <name type="scientific">Pontiella sulfatireligans</name>
    <dbReference type="NCBI Taxonomy" id="2750658"/>
    <lineage>
        <taxon>Bacteria</taxon>
        <taxon>Pseudomonadati</taxon>
        <taxon>Kiritimatiellota</taxon>
        <taxon>Kiritimatiellia</taxon>
        <taxon>Kiritimatiellales</taxon>
        <taxon>Pontiellaceae</taxon>
        <taxon>Pontiella</taxon>
    </lineage>
</organism>
<proteinExistence type="inferred from homology"/>
<dbReference type="GO" id="GO:0008374">
    <property type="term" value="F:O-acyltransferase activity"/>
    <property type="evidence" value="ECO:0007669"/>
    <property type="project" value="TreeGrafter"/>
</dbReference>